<protein>
    <submittedName>
        <fullName evidence="1">Uncharacterized protein</fullName>
    </submittedName>
</protein>
<gene>
    <name evidence="1" type="ORF">NCTC9637_02085</name>
</gene>
<organism evidence="1 2">
    <name type="scientific">Klebsiella pneumoniae</name>
    <dbReference type="NCBI Taxonomy" id="573"/>
    <lineage>
        <taxon>Bacteria</taxon>
        <taxon>Pseudomonadati</taxon>
        <taxon>Pseudomonadota</taxon>
        <taxon>Gammaproteobacteria</taxon>
        <taxon>Enterobacterales</taxon>
        <taxon>Enterobacteriaceae</taxon>
        <taxon>Klebsiella/Raoultella group</taxon>
        <taxon>Klebsiella</taxon>
        <taxon>Klebsiella pneumoniae complex</taxon>
    </lineage>
</organism>
<accession>A0A377VXA6</accession>
<dbReference type="EMBL" id="UGLB01000003">
    <property type="protein sequence ID" value="STT47180.1"/>
    <property type="molecule type" value="Genomic_DNA"/>
</dbReference>
<dbReference type="Proteomes" id="UP000255099">
    <property type="component" value="Unassembled WGS sequence"/>
</dbReference>
<evidence type="ECO:0000313" key="1">
    <source>
        <dbReference type="EMBL" id="STT47180.1"/>
    </source>
</evidence>
<name>A0A377VXA6_KLEPN</name>
<proteinExistence type="predicted"/>
<reference evidence="1 2" key="1">
    <citation type="submission" date="2018-06" db="EMBL/GenBank/DDBJ databases">
        <authorList>
            <consortium name="Pathogen Informatics"/>
            <person name="Doyle S."/>
        </authorList>
    </citation>
    <scope>NUCLEOTIDE SEQUENCE [LARGE SCALE GENOMIC DNA]</scope>
    <source>
        <strain evidence="1 2">NCTC9637</strain>
    </source>
</reference>
<sequence>MTITKRAILDLEAEINDILEEDCAEVKFTFHAAYERLNDPRNNPAISLNELEDVFKEFIKIHLTTLLSYPEGTTFTIKCNKTKLHFPCSVVHDLRYGKKWIVQSVVTVMRKADFKSKDPIILEIN</sequence>
<dbReference type="AlphaFoldDB" id="A0A377VXA6"/>
<evidence type="ECO:0000313" key="2">
    <source>
        <dbReference type="Proteomes" id="UP000255099"/>
    </source>
</evidence>
<dbReference type="RefSeq" id="WP_004149303.1">
    <property type="nucleotide sequence ID" value="NZ_BIKH01000017.1"/>
</dbReference>